<dbReference type="Pfam" id="PF23024">
    <property type="entry name" value="AMP-dom_DIP2-like"/>
    <property type="match status" value="1"/>
</dbReference>
<evidence type="ECO:0000313" key="10">
    <source>
        <dbReference type="Proteomes" id="UP000694404"/>
    </source>
</evidence>
<dbReference type="Gene3D" id="3.30.300.30">
    <property type="match status" value="2"/>
</dbReference>
<evidence type="ECO:0000256" key="4">
    <source>
        <dbReference type="ARBA" id="ARBA00022902"/>
    </source>
</evidence>
<dbReference type="PANTHER" id="PTHR22754">
    <property type="entry name" value="DISCO-INTERACTING PROTEIN 2 DIP2 -RELATED"/>
    <property type="match status" value="1"/>
</dbReference>
<evidence type="ECO:0000256" key="1">
    <source>
        <dbReference type="ARBA" id="ARBA00004487"/>
    </source>
</evidence>
<dbReference type="GeneTree" id="ENSGT00950000182997"/>
<dbReference type="InterPro" id="IPR042099">
    <property type="entry name" value="ANL_N_sf"/>
</dbReference>
<sequence>SHGLPWGEMPLPIGPSMNLPRTFCVKGRRAPRSAQPSRNYVHTEAVQAALAKYKERKMPMPSKRRSVLVHSSVETYTPPDTSSASEDEGSLRRQGRITSTPFQSHSNVEPWLNRVIQGSSTSSSASSTSSHPGGKPAAASNLMAHAQLVFVLLIQYVHLTGVPVNSRVSSKIQQLLNTLKRPKRPPLKEFFVDDFEELLEVQQPDPNQPKPEGGEMTALKGEPLGVVTNWPPSLLAALQRWGTTQPKTPCLTALDTTGKAIYTLTYGKLWSRSLKLAYTLLNKLTSKNEPLLKPGHRVALVFPNSDPVMFMVAFYGCLLADLVPVPIEVPLTRKDAGSQQIGFLLGSCGVTLALTTDVCQKGLPKAQTGEVVTFKGWPRLVWFVIDGKHLAKPAKDWHPQVRDASADIAYIEYKTSKEGSTMGITISHASMLAHCHALTQACGYSEAETLTNVLDFKRDAGLWHGILTSVMNRMHVVSIPYALMKVNPLSWIQKVCSYKARVAVVKSRDMHWSLLAQRDQRDVNLSSLRMLIVADGANPWSISSCDAFLNVFQSRGLRPEVICPCASSSEALTVAIRRCGAGRLNWAERGGYQSVLSMNCLSYNVIRVDTEEKLSVLTVQDVGQVMPGANVCVVKVDGTPYLCKTDEVGEICVNSGATGTAYYGLLGITKNVFETIPVTAAGVPVSDQPFTRTGLVGFIGPDSLVFVVGKLDGLMVVNIRKHNADDVVATALAVEPMKFVYRGRIAVFSVTVLHDDRIVLVAEQRPDASEEDSFQWMSRVLQAIDSIHQVGVYCLALVPANTLPKAPLGGIHISETKQRFLEGALHPCNVLMCPHTCVTNLPKPRQKQPDVGPASMIVGNLVAGKRIAQASGRDVTQLEDNDQARKFLYLADVLQWRVQTTPDHPLFLLLNSKGTVASTASCIQLHKKAERVAAALMEKGRLNVGDHVALVYPPGVDLIATFYGCLYAGCIPITVRPPHPQNLATTLPTVKMIVEVSKSACILTTQGIMKLLKSKEAATAVDIKTWPTILDTDDIPKKKVANIFRPPSPDMLAYLDFSVSTTGILAGVKMSHAATSALCRSVKLQCELYPSRQIAICLDPYCGLGFALWCLCSVYSGHQSILVPPLELESNVSLWLSAVSQYKVRVTFCSYSVMEMCTKGLGTQTDILRGVNLSCVRTCMVVAEERPRIALTQSFSKLFKDLGLSARSVSTTFGCRVNVAICLQGTAGPDPTTVYVDMRALRHDRVRLVERGSPHSLPLMESGKILPGVKVIIAHTETKGPLGDSHLGEIWVSSPHNATGYYTVYGEEALHADHFSARLSFGDTQTVWARTGYLGFLRRTELTDASGERHDALYVVGSLDETLELRGMRYHPIDIETSVIRAHKSIAECAVFTWTNLLVVVVELEGSEQEALDLVALVTNVVLEEHYLIVGVVVIVDPGVIPINSRGEKQRMHLRDGFLADQLDPIYVAYNM</sequence>
<dbReference type="Ensembl" id="ENSCABT00000027624.1">
    <property type="protein sequence ID" value="ENSCABP00000025202.1"/>
    <property type="gene ID" value="ENSCABG00000015210.1"/>
</dbReference>
<comment type="similarity">
    <text evidence="2">Belongs to the DIP2 family.</text>
</comment>
<evidence type="ECO:0000313" key="9">
    <source>
        <dbReference type="Ensembl" id="ENSCABP00000025202.1"/>
    </source>
</evidence>
<proteinExistence type="inferred from homology"/>
<dbReference type="GO" id="GO:0009986">
    <property type="term" value="C:cell surface"/>
    <property type="evidence" value="ECO:0007669"/>
    <property type="project" value="TreeGrafter"/>
</dbReference>
<feature type="region of interest" description="Disordered" evidence="6">
    <location>
        <begin position="117"/>
        <end position="138"/>
    </location>
</feature>
<feature type="compositionally biased region" description="Polar residues" evidence="6">
    <location>
        <begin position="72"/>
        <end position="84"/>
    </location>
</feature>
<dbReference type="GO" id="GO:0007399">
    <property type="term" value="P:nervous system development"/>
    <property type="evidence" value="ECO:0007669"/>
    <property type="project" value="UniProtKB-KW"/>
</dbReference>
<evidence type="ECO:0000259" key="7">
    <source>
        <dbReference type="Pfam" id="PF00501"/>
    </source>
</evidence>
<dbReference type="FunFam" id="3.30.300.30:FF:000003">
    <property type="entry name" value="DIP2 disco-interacting protein 2 homolog A"/>
    <property type="match status" value="1"/>
</dbReference>
<dbReference type="Gene3D" id="3.40.50.12780">
    <property type="entry name" value="N-terminal domain of ligase-like"/>
    <property type="match status" value="2"/>
</dbReference>
<name>A0A8C0J0X1_CHEAB</name>
<dbReference type="SUPFAM" id="SSF56801">
    <property type="entry name" value="Acetyl-CoA synthetase-like"/>
    <property type="match status" value="2"/>
</dbReference>
<evidence type="ECO:0000256" key="3">
    <source>
        <dbReference type="ARBA" id="ARBA00022553"/>
    </source>
</evidence>
<evidence type="ECO:0000256" key="2">
    <source>
        <dbReference type="ARBA" id="ARBA00007735"/>
    </source>
</evidence>
<evidence type="ECO:0000256" key="5">
    <source>
        <dbReference type="ARBA" id="ARBA00023273"/>
    </source>
</evidence>
<keyword evidence="10" id="KW-1185">Reference proteome</keyword>
<feature type="region of interest" description="Disordered" evidence="6">
    <location>
        <begin position="56"/>
        <end position="93"/>
    </location>
</feature>
<evidence type="ECO:0000256" key="6">
    <source>
        <dbReference type="SAM" id="MobiDB-lite"/>
    </source>
</evidence>
<feature type="compositionally biased region" description="Low complexity" evidence="6">
    <location>
        <begin position="119"/>
        <end position="130"/>
    </location>
</feature>
<dbReference type="PANTHER" id="PTHR22754:SF34">
    <property type="entry name" value="DISCO-INTERACTING PROTEIN 2 HOMOLOG A"/>
    <property type="match status" value="1"/>
</dbReference>
<dbReference type="CDD" id="cd05905">
    <property type="entry name" value="Dip2"/>
    <property type="match status" value="2"/>
</dbReference>
<protein>
    <submittedName>
        <fullName evidence="9">Disco interacting A</fullName>
    </submittedName>
</protein>
<reference evidence="9" key="2">
    <citation type="submission" date="2025-09" db="UniProtKB">
        <authorList>
            <consortium name="Ensembl"/>
        </authorList>
    </citation>
    <scope>IDENTIFICATION</scope>
</reference>
<dbReference type="InterPro" id="IPR025110">
    <property type="entry name" value="AMP-bd_C"/>
</dbReference>
<dbReference type="InterPro" id="IPR000873">
    <property type="entry name" value="AMP-dep_synth/lig_dom"/>
</dbReference>
<keyword evidence="3" id="KW-0597">Phosphoprotein</keyword>
<dbReference type="InterPro" id="IPR037337">
    <property type="entry name" value="Dip2-like_dom"/>
</dbReference>
<accession>A0A8C0J0X1</accession>
<dbReference type="Proteomes" id="UP000694404">
    <property type="component" value="Unplaced"/>
</dbReference>
<dbReference type="InterPro" id="IPR045851">
    <property type="entry name" value="AMP-bd_C_sf"/>
</dbReference>
<feature type="domain" description="AMP-dependent synthetase/ligase" evidence="7">
    <location>
        <begin position="895"/>
        <end position="1302"/>
    </location>
</feature>
<comment type="subcellular location">
    <subcellularLocation>
        <location evidence="1">Cell projection</location>
        <location evidence="1">Neuron projection</location>
    </subcellularLocation>
</comment>
<gene>
    <name evidence="9" type="primary">DIP2A</name>
</gene>
<dbReference type="GO" id="GO:0043005">
    <property type="term" value="C:neuron projection"/>
    <property type="evidence" value="ECO:0007669"/>
    <property type="project" value="UniProtKB-SubCell"/>
</dbReference>
<dbReference type="FunFam" id="3.30.300.30:FF:000001">
    <property type="entry name" value="DIP2 disco-interacting protein 2 homolog C"/>
    <property type="match status" value="1"/>
</dbReference>
<keyword evidence="4" id="KW-0524">Neurogenesis</keyword>
<organism evidence="9 10">
    <name type="scientific">Chelonoidis abingdonii</name>
    <name type="common">Abingdon island giant tortoise</name>
    <name type="synonym">Testudo abingdonii</name>
    <dbReference type="NCBI Taxonomy" id="106734"/>
    <lineage>
        <taxon>Eukaryota</taxon>
        <taxon>Metazoa</taxon>
        <taxon>Chordata</taxon>
        <taxon>Craniata</taxon>
        <taxon>Vertebrata</taxon>
        <taxon>Euteleostomi</taxon>
        <taxon>Archelosauria</taxon>
        <taxon>Testudinata</taxon>
        <taxon>Testudines</taxon>
        <taxon>Cryptodira</taxon>
        <taxon>Durocryptodira</taxon>
        <taxon>Testudinoidea</taxon>
        <taxon>Testudinidae</taxon>
        <taxon>Chelonoidis</taxon>
    </lineage>
</organism>
<dbReference type="FunFam" id="3.40.50.12780:FF:000002">
    <property type="entry name" value="Disco interacting protein 2 homolog B"/>
    <property type="match status" value="1"/>
</dbReference>
<dbReference type="FunFam" id="3.40.50.12780:FF:000004">
    <property type="entry name" value="Disco interacting protein 2 homolog A"/>
    <property type="match status" value="1"/>
</dbReference>
<reference evidence="9" key="1">
    <citation type="submission" date="2025-08" db="UniProtKB">
        <authorList>
            <consortium name="Ensembl"/>
        </authorList>
    </citation>
    <scope>IDENTIFICATION</scope>
</reference>
<feature type="domain" description="AMP-binding enzyme C-terminal" evidence="8">
    <location>
        <begin position="1361"/>
        <end position="1463"/>
    </location>
</feature>
<keyword evidence="5" id="KW-0966">Cell projection</keyword>
<feature type="domain" description="AMP-dependent synthetase/ligase" evidence="7">
    <location>
        <begin position="239"/>
        <end position="663"/>
    </location>
</feature>
<evidence type="ECO:0000259" key="8">
    <source>
        <dbReference type="Pfam" id="PF23024"/>
    </source>
</evidence>
<dbReference type="Pfam" id="PF00501">
    <property type="entry name" value="AMP-binding"/>
    <property type="match status" value="2"/>
</dbReference>